<keyword evidence="2" id="KW-1185">Reference proteome</keyword>
<proteinExistence type="predicted"/>
<comment type="caution">
    <text evidence="1">The sequence shown here is derived from an EMBL/GenBank/DDBJ whole genome shotgun (WGS) entry which is preliminary data.</text>
</comment>
<name>A0ACB8EGG7_9SAUR</name>
<evidence type="ECO:0000313" key="1">
    <source>
        <dbReference type="EMBL" id="KAH7991442.1"/>
    </source>
</evidence>
<evidence type="ECO:0000313" key="2">
    <source>
        <dbReference type="Proteomes" id="UP000827872"/>
    </source>
</evidence>
<accession>A0ACB8EGG7</accession>
<gene>
    <name evidence="1" type="ORF">K3G42_006080</name>
</gene>
<dbReference type="Proteomes" id="UP000827872">
    <property type="component" value="Linkage Group LG03"/>
</dbReference>
<dbReference type="EMBL" id="CM037616">
    <property type="protein sequence ID" value="KAH7991442.1"/>
    <property type="molecule type" value="Genomic_DNA"/>
</dbReference>
<sequence>MAAHSPKKRLRYEATCPVCLGYFTDPVTLDCGHNFCQSCITRSWEEPGKEAICPQCRIDVGKDFKPNRSLVSVVEISKQLGLPAARGAGLSKLECPKHQEPLKLFCKEDEISICVVCGLSKEHRNHGVVPIEEAAQEYKEELQSSLDDLKKKRENILECKKDTEKEGEDMLVSISEVTLEKKHIEAEKKKVVVEFRDLCQFLEQQKKFLLDQMKMLQEEVQRERDEHVADLLVELSSLDSLIRETEEKIQQSASELLQGVRSFLERCQWGFEAPAAFPPDLRRRVIKFCDINPFLIDAVQRLKGNEFPQGF</sequence>
<organism evidence="1 2">
    <name type="scientific">Sphaerodactylus townsendi</name>
    <dbReference type="NCBI Taxonomy" id="933632"/>
    <lineage>
        <taxon>Eukaryota</taxon>
        <taxon>Metazoa</taxon>
        <taxon>Chordata</taxon>
        <taxon>Craniata</taxon>
        <taxon>Vertebrata</taxon>
        <taxon>Euteleostomi</taxon>
        <taxon>Lepidosauria</taxon>
        <taxon>Squamata</taxon>
        <taxon>Bifurcata</taxon>
        <taxon>Gekkota</taxon>
        <taxon>Sphaerodactylidae</taxon>
        <taxon>Sphaerodactylus</taxon>
    </lineage>
</organism>
<protein>
    <submittedName>
        <fullName evidence="1">Uncharacterized protein</fullName>
    </submittedName>
</protein>
<reference evidence="1" key="1">
    <citation type="submission" date="2021-08" db="EMBL/GenBank/DDBJ databases">
        <title>The first chromosome-level gecko genome reveals the dynamic sex chromosomes of Neotropical dwarf geckos (Sphaerodactylidae: Sphaerodactylus).</title>
        <authorList>
            <person name="Pinto B.J."/>
            <person name="Keating S.E."/>
            <person name="Gamble T."/>
        </authorList>
    </citation>
    <scope>NUCLEOTIDE SEQUENCE</scope>
    <source>
        <strain evidence="1">TG3544</strain>
    </source>
</reference>